<reference evidence="2" key="1">
    <citation type="journal article" date="2014" name="Front. Microbiol.">
        <title>High frequency of phylogenetically diverse reductive dehalogenase-homologous genes in deep subseafloor sedimentary metagenomes.</title>
        <authorList>
            <person name="Kawai M."/>
            <person name="Futagami T."/>
            <person name="Toyoda A."/>
            <person name="Takaki Y."/>
            <person name="Nishi S."/>
            <person name="Hori S."/>
            <person name="Arai W."/>
            <person name="Tsubouchi T."/>
            <person name="Morono Y."/>
            <person name="Uchiyama I."/>
            <person name="Ito T."/>
            <person name="Fujiyama A."/>
            <person name="Inagaki F."/>
            <person name="Takami H."/>
        </authorList>
    </citation>
    <scope>NUCLEOTIDE SEQUENCE</scope>
    <source>
        <strain evidence="2">Expedition CK06-06</strain>
    </source>
</reference>
<sequence length="40" mass="4585">MDPDNEKCQSNERGQIGEAEISDAIKHHILLDDYGKQTER</sequence>
<accession>X0WT56</accession>
<feature type="region of interest" description="Disordered" evidence="1">
    <location>
        <begin position="1"/>
        <end position="20"/>
    </location>
</feature>
<name>X0WT56_9ZZZZ</name>
<dbReference type="EMBL" id="BARS01048187">
    <property type="protein sequence ID" value="GAG33840.1"/>
    <property type="molecule type" value="Genomic_DNA"/>
</dbReference>
<gene>
    <name evidence="2" type="ORF">S01H1_72274</name>
</gene>
<comment type="caution">
    <text evidence="2">The sequence shown here is derived from an EMBL/GenBank/DDBJ whole genome shotgun (WGS) entry which is preliminary data.</text>
</comment>
<protein>
    <submittedName>
        <fullName evidence="2">Uncharacterized protein</fullName>
    </submittedName>
</protein>
<evidence type="ECO:0000313" key="2">
    <source>
        <dbReference type="EMBL" id="GAG33840.1"/>
    </source>
</evidence>
<feature type="compositionally biased region" description="Basic and acidic residues" evidence="1">
    <location>
        <begin position="1"/>
        <end position="10"/>
    </location>
</feature>
<dbReference type="AlphaFoldDB" id="X0WT56"/>
<proteinExistence type="predicted"/>
<evidence type="ECO:0000256" key="1">
    <source>
        <dbReference type="SAM" id="MobiDB-lite"/>
    </source>
</evidence>
<organism evidence="2">
    <name type="scientific">marine sediment metagenome</name>
    <dbReference type="NCBI Taxonomy" id="412755"/>
    <lineage>
        <taxon>unclassified sequences</taxon>
        <taxon>metagenomes</taxon>
        <taxon>ecological metagenomes</taxon>
    </lineage>
</organism>